<dbReference type="InterPro" id="IPR003593">
    <property type="entry name" value="AAA+_ATPase"/>
</dbReference>
<dbReference type="Gene3D" id="3.40.50.300">
    <property type="entry name" value="P-loop containing nucleotide triphosphate hydrolases"/>
    <property type="match status" value="1"/>
</dbReference>
<dbReference type="InterPro" id="IPR054289">
    <property type="entry name" value="DUF7025"/>
</dbReference>
<keyword evidence="4" id="KW-1185">Reference proteome</keyword>
<dbReference type="Pfam" id="PF22942">
    <property type="entry name" value="DUF7025"/>
    <property type="match status" value="1"/>
</dbReference>
<dbReference type="SMART" id="SM00382">
    <property type="entry name" value="AAA"/>
    <property type="match status" value="1"/>
</dbReference>
<protein>
    <recommendedName>
        <fullName evidence="2">AAA+ ATPase domain-containing protein</fullName>
    </recommendedName>
</protein>
<evidence type="ECO:0000256" key="1">
    <source>
        <dbReference type="SAM" id="MobiDB-lite"/>
    </source>
</evidence>
<accession>A0A8H3G711</accession>
<gene>
    <name evidence="3" type="ORF">HETSPECPRED_000619</name>
</gene>
<comment type="caution">
    <text evidence="3">The sequence shown here is derived from an EMBL/GenBank/DDBJ whole genome shotgun (WGS) entry which is preliminary data.</text>
</comment>
<dbReference type="SUPFAM" id="SSF52540">
    <property type="entry name" value="P-loop containing nucleoside triphosphate hydrolases"/>
    <property type="match status" value="1"/>
</dbReference>
<sequence>MSEPSGDTVLSILDTAEITDNEPVKPASSETPPSDEQSPETEHNPHLVYRLQYRNVYTFGIVYTREHEEPIVIESKGGKGPKQLPALELITDVETSATVEGNEQLKDPPHNLLRVGKAELKINSPAIINALQKVVEYYPQLDFSGESISVTEPFEVLIHHENELASLRENYAPGKIRSESEHCDREKNTYEHLAVLQNLLKQRVGLSVETERTRHKRGFATFNMLWMLFKPGTTVYCDTWSDGKYNAYVIQSVSGGVADDRTNSLAIEMWYLDFDGTRIGKRGFTKNQAPFNGEKRISALEVFPCEFWEDNSTEKAVKSLRESLEERGKMFLKLTSRRCMSFDGLTSTVPRRHFKSLVIADSETCYKAEETHLRPDLYQISDGVPQGVPQCLCTICLRFNAGVKMQKTAKFSEYDSIYVERINELTAHQYLLCSETVRAYVMSSRSWHTLVMADERRQMIKALAENYAQKNSHNPGSPHRPWTADFVQGKGEGKIFLLHGKPGVGKTYTAECIAQFTKRPLMSLTISDIGTDPAVAEGNLKFYFARAKLWDAIILIDEADIYMERREVQDLTRNSLVSGFLRAMENCQSILFLTTNRVGAFDDAFISRIHVSLYYPDLSEDDRRKLWRNFFDKLIKDRGDIMRIPIDTKDYTNGKEVRALKWNGREIRNAFQTAVALADYEGAVDEEGKILLKDTHIMQIVRMSKEFKTYLQELHQGNESKRAERQRIRFDEYDGQNGDI</sequence>
<proteinExistence type="predicted"/>
<dbReference type="GO" id="GO:0005524">
    <property type="term" value="F:ATP binding"/>
    <property type="evidence" value="ECO:0007669"/>
    <property type="project" value="InterPro"/>
</dbReference>
<dbReference type="OrthoDB" id="10042665at2759"/>
<dbReference type="Proteomes" id="UP000664521">
    <property type="component" value="Unassembled WGS sequence"/>
</dbReference>
<dbReference type="PANTHER" id="PTHR46411">
    <property type="entry name" value="FAMILY ATPASE, PUTATIVE-RELATED"/>
    <property type="match status" value="1"/>
</dbReference>
<organism evidence="3 4">
    <name type="scientific">Heterodermia speciosa</name>
    <dbReference type="NCBI Taxonomy" id="116794"/>
    <lineage>
        <taxon>Eukaryota</taxon>
        <taxon>Fungi</taxon>
        <taxon>Dikarya</taxon>
        <taxon>Ascomycota</taxon>
        <taxon>Pezizomycotina</taxon>
        <taxon>Lecanoromycetes</taxon>
        <taxon>OSLEUM clade</taxon>
        <taxon>Lecanoromycetidae</taxon>
        <taxon>Caliciales</taxon>
        <taxon>Physciaceae</taxon>
        <taxon>Heterodermia</taxon>
    </lineage>
</organism>
<dbReference type="AlphaFoldDB" id="A0A8H3G711"/>
<dbReference type="Pfam" id="PF00004">
    <property type="entry name" value="AAA"/>
    <property type="match status" value="1"/>
</dbReference>
<dbReference type="CDD" id="cd19481">
    <property type="entry name" value="RecA-like_protease"/>
    <property type="match status" value="1"/>
</dbReference>
<evidence type="ECO:0000313" key="3">
    <source>
        <dbReference type="EMBL" id="CAF9937698.1"/>
    </source>
</evidence>
<dbReference type="InterPro" id="IPR003959">
    <property type="entry name" value="ATPase_AAA_core"/>
</dbReference>
<dbReference type="EMBL" id="CAJPDS010000104">
    <property type="protein sequence ID" value="CAF9937698.1"/>
    <property type="molecule type" value="Genomic_DNA"/>
</dbReference>
<dbReference type="PANTHER" id="PTHR46411:SF4">
    <property type="entry name" value="AAA+ ATPASE DOMAIN-CONTAINING PROTEIN"/>
    <property type="match status" value="1"/>
</dbReference>
<evidence type="ECO:0000313" key="4">
    <source>
        <dbReference type="Proteomes" id="UP000664521"/>
    </source>
</evidence>
<feature type="domain" description="AAA+ ATPase" evidence="2">
    <location>
        <begin position="492"/>
        <end position="619"/>
    </location>
</feature>
<dbReference type="GO" id="GO:0016887">
    <property type="term" value="F:ATP hydrolysis activity"/>
    <property type="evidence" value="ECO:0007669"/>
    <property type="project" value="InterPro"/>
</dbReference>
<name>A0A8H3G711_9LECA</name>
<dbReference type="Pfam" id="PF23232">
    <property type="entry name" value="AAA_lid_13"/>
    <property type="match status" value="1"/>
</dbReference>
<evidence type="ECO:0000259" key="2">
    <source>
        <dbReference type="SMART" id="SM00382"/>
    </source>
</evidence>
<dbReference type="InterPro" id="IPR027417">
    <property type="entry name" value="P-loop_NTPase"/>
</dbReference>
<feature type="region of interest" description="Disordered" evidence="1">
    <location>
        <begin position="1"/>
        <end position="46"/>
    </location>
</feature>
<dbReference type="InterPro" id="IPR056599">
    <property type="entry name" value="AAA_lid_fung"/>
</dbReference>
<reference evidence="3" key="1">
    <citation type="submission" date="2021-03" db="EMBL/GenBank/DDBJ databases">
        <authorList>
            <person name="Tagirdzhanova G."/>
        </authorList>
    </citation>
    <scope>NUCLEOTIDE SEQUENCE</scope>
</reference>